<proteinExistence type="predicted"/>
<organism evidence="1 2">
    <name type="scientific">Platanthera guangdongensis</name>
    <dbReference type="NCBI Taxonomy" id="2320717"/>
    <lineage>
        <taxon>Eukaryota</taxon>
        <taxon>Viridiplantae</taxon>
        <taxon>Streptophyta</taxon>
        <taxon>Embryophyta</taxon>
        <taxon>Tracheophyta</taxon>
        <taxon>Spermatophyta</taxon>
        <taxon>Magnoliopsida</taxon>
        <taxon>Liliopsida</taxon>
        <taxon>Asparagales</taxon>
        <taxon>Orchidaceae</taxon>
        <taxon>Orchidoideae</taxon>
        <taxon>Orchideae</taxon>
        <taxon>Orchidinae</taxon>
        <taxon>Platanthera</taxon>
    </lineage>
</organism>
<accession>A0ABR2LJA8</accession>
<sequence length="53" mass="6048">MYPYISREDCYYTNTDSVVLRNPLPGECISSVELGKFKLEDKLFKGLDILSSV</sequence>
<evidence type="ECO:0000313" key="2">
    <source>
        <dbReference type="Proteomes" id="UP001412067"/>
    </source>
</evidence>
<gene>
    <name evidence="1" type="ORF">KSP40_PGU002359</name>
</gene>
<protein>
    <recommendedName>
        <fullName evidence="3">DNA-directed DNA polymerase</fullName>
    </recommendedName>
</protein>
<comment type="caution">
    <text evidence="1">The sequence shown here is derived from an EMBL/GenBank/DDBJ whole genome shotgun (WGS) entry which is preliminary data.</text>
</comment>
<dbReference type="SUPFAM" id="SSF56672">
    <property type="entry name" value="DNA/RNA polymerases"/>
    <property type="match status" value="1"/>
</dbReference>
<name>A0ABR2LJA8_9ASPA</name>
<evidence type="ECO:0008006" key="3">
    <source>
        <dbReference type="Google" id="ProtNLM"/>
    </source>
</evidence>
<dbReference type="EMBL" id="JBBWWR010000019">
    <property type="protein sequence ID" value="KAK8942246.1"/>
    <property type="molecule type" value="Genomic_DNA"/>
</dbReference>
<dbReference type="Proteomes" id="UP001412067">
    <property type="component" value="Unassembled WGS sequence"/>
</dbReference>
<keyword evidence="2" id="KW-1185">Reference proteome</keyword>
<dbReference type="InterPro" id="IPR043502">
    <property type="entry name" value="DNA/RNA_pol_sf"/>
</dbReference>
<reference evidence="1 2" key="1">
    <citation type="journal article" date="2022" name="Nat. Plants">
        <title>Genomes of leafy and leafless Platanthera orchids illuminate the evolution of mycoheterotrophy.</title>
        <authorList>
            <person name="Li M.H."/>
            <person name="Liu K.W."/>
            <person name="Li Z."/>
            <person name="Lu H.C."/>
            <person name="Ye Q.L."/>
            <person name="Zhang D."/>
            <person name="Wang J.Y."/>
            <person name="Li Y.F."/>
            <person name="Zhong Z.M."/>
            <person name="Liu X."/>
            <person name="Yu X."/>
            <person name="Liu D.K."/>
            <person name="Tu X.D."/>
            <person name="Liu B."/>
            <person name="Hao Y."/>
            <person name="Liao X.Y."/>
            <person name="Jiang Y.T."/>
            <person name="Sun W.H."/>
            <person name="Chen J."/>
            <person name="Chen Y.Q."/>
            <person name="Ai Y."/>
            <person name="Zhai J.W."/>
            <person name="Wu S.S."/>
            <person name="Zhou Z."/>
            <person name="Hsiao Y.Y."/>
            <person name="Wu W.L."/>
            <person name="Chen Y.Y."/>
            <person name="Lin Y.F."/>
            <person name="Hsu J.L."/>
            <person name="Li C.Y."/>
            <person name="Wang Z.W."/>
            <person name="Zhao X."/>
            <person name="Zhong W.Y."/>
            <person name="Ma X.K."/>
            <person name="Ma L."/>
            <person name="Huang J."/>
            <person name="Chen G.Z."/>
            <person name="Huang M.Z."/>
            <person name="Huang L."/>
            <person name="Peng D.H."/>
            <person name="Luo Y.B."/>
            <person name="Zou S.Q."/>
            <person name="Chen S.P."/>
            <person name="Lan S."/>
            <person name="Tsai W.C."/>
            <person name="Van de Peer Y."/>
            <person name="Liu Z.J."/>
        </authorList>
    </citation>
    <scope>NUCLEOTIDE SEQUENCE [LARGE SCALE GENOMIC DNA]</scope>
    <source>
        <strain evidence="1">Lor288</strain>
    </source>
</reference>
<evidence type="ECO:0000313" key="1">
    <source>
        <dbReference type="EMBL" id="KAK8942246.1"/>
    </source>
</evidence>